<comment type="subcellular location">
    <subcellularLocation>
        <location evidence="1">Cytoplasm</location>
    </subcellularLocation>
</comment>
<keyword evidence="4" id="KW-0521">NADP</keyword>
<dbReference type="InterPro" id="IPR011032">
    <property type="entry name" value="GroES-like_sf"/>
</dbReference>
<dbReference type="EMBL" id="BAABCN010000012">
    <property type="protein sequence ID" value="GAA3888506.1"/>
    <property type="molecule type" value="Genomic_DNA"/>
</dbReference>
<dbReference type="InterPro" id="IPR020843">
    <property type="entry name" value="ER"/>
</dbReference>
<protein>
    <submittedName>
        <fullName evidence="7">NADP-dependent oxidoreductase</fullName>
    </submittedName>
</protein>
<dbReference type="Gene3D" id="3.90.180.10">
    <property type="entry name" value="Medium-chain alcohol dehydrogenases, catalytic domain"/>
    <property type="match status" value="1"/>
</dbReference>
<evidence type="ECO:0000313" key="8">
    <source>
        <dbReference type="Proteomes" id="UP001501803"/>
    </source>
</evidence>
<gene>
    <name evidence="7" type="ORF">GCM10022381_32990</name>
</gene>
<organism evidence="7 8">
    <name type="scientific">Leifsonia kafniensis</name>
    <dbReference type="NCBI Taxonomy" id="475957"/>
    <lineage>
        <taxon>Bacteria</taxon>
        <taxon>Bacillati</taxon>
        <taxon>Actinomycetota</taxon>
        <taxon>Actinomycetes</taxon>
        <taxon>Micrococcales</taxon>
        <taxon>Microbacteriaceae</taxon>
        <taxon>Leifsonia</taxon>
    </lineage>
</organism>
<accession>A0ABP7KVM3</accession>
<dbReference type="CDD" id="cd05289">
    <property type="entry name" value="MDR_like_2"/>
    <property type="match status" value="1"/>
</dbReference>
<evidence type="ECO:0000256" key="5">
    <source>
        <dbReference type="ARBA" id="ARBA00022884"/>
    </source>
</evidence>
<keyword evidence="8" id="KW-1185">Reference proteome</keyword>
<sequence>MARYVRFDEFGGPSMLHIEHDERPQPSSGEVRVRVHTAGLNQVDLKILRGGPSAASYNAIPPCGNGNDFAGVIDQIGGGVTDFSLGDEVLGGKRMYAQADYVIIDATRIIQKPDALSFEVAGALDIAGRTAWASVNSLHLTADDTVLVSAAAGGVGVLAVQLARRTGARVIGTASEANHDFLRGLDVIPVAYGEGLFERVRAIAPRLTAALDNQGPATIDIALKLGAPGSRINTIAARGHRADAGITGVGGQAATLTDLAEVAELIAAGDVVLPIDHTFPLEKVREAYDYLMGGHLLGKVVLTLV</sequence>
<evidence type="ECO:0000259" key="6">
    <source>
        <dbReference type="SMART" id="SM00829"/>
    </source>
</evidence>
<dbReference type="SUPFAM" id="SSF50129">
    <property type="entry name" value="GroES-like"/>
    <property type="match status" value="1"/>
</dbReference>
<dbReference type="SMART" id="SM00829">
    <property type="entry name" value="PKS_ER"/>
    <property type="match status" value="1"/>
</dbReference>
<dbReference type="InterPro" id="IPR013154">
    <property type="entry name" value="ADH-like_N"/>
</dbReference>
<dbReference type="PROSITE" id="PS01162">
    <property type="entry name" value="QOR_ZETA_CRYSTAL"/>
    <property type="match status" value="1"/>
</dbReference>
<comment type="caution">
    <text evidence="7">The sequence shown here is derived from an EMBL/GenBank/DDBJ whole genome shotgun (WGS) entry which is preliminary data.</text>
</comment>
<feature type="domain" description="Enoyl reductase (ER)" evidence="6">
    <location>
        <begin position="11"/>
        <end position="302"/>
    </location>
</feature>
<keyword evidence="5" id="KW-0694">RNA-binding</keyword>
<evidence type="ECO:0000256" key="4">
    <source>
        <dbReference type="ARBA" id="ARBA00022857"/>
    </source>
</evidence>
<name>A0ABP7KVM3_9MICO</name>
<comment type="subunit">
    <text evidence="2">Homotetramer.</text>
</comment>
<proteinExistence type="predicted"/>
<dbReference type="Proteomes" id="UP001501803">
    <property type="component" value="Unassembled WGS sequence"/>
</dbReference>
<keyword evidence="3" id="KW-0963">Cytoplasm</keyword>
<dbReference type="InterPro" id="IPR036291">
    <property type="entry name" value="NAD(P)-bd_dom_sf"/>
</dbReference>
<evidence type="ECO:0000256" key="3">
    <source>
        <dbReference type="ARBA" id="ARBA00022490"/>
    </source>
</evidence>
<dbReference type="InterPro" id="IPR002364">
    <property type="entry name" value="Quin_OxRdtase/zeta-crystal_CS"/>
</dbReference>
<reference evidence="8" key="1">
    <citation type="journal article" date="2019" name="Int. J. Syst. Evol. Microbiol.">
        <title>The Global Catalogue of Microorganisms (GCM) 10K type strain sequencing project: providing services to taxonomists for standard genome sequencing and annotation.</title>
        <authorList>
            <consortium name="The Broad Institute Genomics Platform"/>
            <consortium name="The Broad Institute Genome Sequencing Center for Infectious Disease"/>
            <person name="Wu L."/>
            <person name="Ma J."/>
        </authorList>
    </citation>
    <scope>NUCLEOTIDE SEQUENCE [LARGE SCALE GENOMIC DNA]</scope>
    <source>
        <strain evidence="8">JCM 17021</strain>
    </source>
</reference>
<dbReference type="Gene3D" id="3.40.50.720">
    <property type="entry name" value="NAD(P)-binding Rossmann-like Domain"/>
    <property type="match status" value="1"/>
</dbReference>
<evidence type="ECO:0000256" key="1">
    <source>
        <dbReference type="ARBA" id="ARBA00004496"/>
    </source>
</evidence>
<dbReference type="PANTHER" id="PTHR44154:SF1">
    <property type="entry name" value="QUINONE OXIDOREDUCTASE"/>
    <property type="match status" value="1"/>
</dbReference>
<evidence type="ECO:0000313" key="7">
    <source>
        <dbReference type="EMBL" id="GAA3888506.1"/>
    </source>
</evidence>
<dbReference type="Pfam" id="PF13602">
    <property type="entry name" value="ADH_zinc_N_2"/>
    <property type="match status" value="1"/>
</dbReference>
<dbReference type="PANTHER" id="PTHR44154">
    <property type="entry name" value="QUINONE OXIDOREDUCTASE"/>
    <property type="match status" value="1"/>
</dbReference>
<dbReference type="SUPFAM" id="SSF51735">
    <property type="entry name" value="NAD(P)-binding Rossmann-fold domains"/>
    <property type="match status" value="1"/>
</dbReference>
<dbReference type="RefSeq" id="WP_345068691.1">
    <property type="nucleotide sequence ID" value="NZ_BAABCN010000012.1"/>
</dbReference>
<evidence type="ECO:0000256" key="2">
    <source>
        <dbReference type="ARBA" id="ARBA00011881"/>
    </source>
</evidence>
<dbReference type="Pfam" id="PF08240">
    <property type="entry name" value="ADH_N"/>
    <property type="match status" value="1"/>
</dbReference>
<dbReference type="InterPro" id="IPR051603">
    <property type="entry name" value="Zinc-ADH_QOR/CCCR"/>
</dbReference>